<dbReference type="RefSeq" id="WP_141928435.1">
    <property type="nucleotide sequence ID" value="NZ_BAABCI010000003.1"/>
</dbReference>
<sequence length="70" mass="7297">MSTSVLTTAQAIDDVEFAGALFCAAPTSQAVLLPSLVINPNGTHLYVPVSANVLAGQQWREAKPEGAIMN</sequence>
<proteinExistence type="predicted"/>
<protein>
    <submittedName>
        <fullName evidence="1">Uncharacterized protein</fullName>
    </submittedName>
</protein>
<organism evidence="1 2">
    <name type="scientific">Yimella lutea</name>
    <dbReference type="NCBI Taxonomy" id="587872"/>
    <lineage>
        <taxon>Bacteria</taxon>
        <taxon>Bacillati</taxon>
        <taxon>Actinomycetota</taxon>
        <taxon>Actinomycetes</taxon>
        <taxon>Micrococcales</taxon>
        <taxon>Dermacoccaceae</taxon>
        <taxon>Yimella</taxon>
    </lineage>
</organism>
<evidence type="ECO:0000313" key="2">
    <source>
        <dbReference type="Proteomes" id="UP000320806"/>
    </source>
</evidence>
<dbReference type="AlphaFoldDB" id="A0A542EH44"/>
<dbReference type="Proteomes" id="UP000320806">
    <property type="component" value="Unassembled WGS sequence"/>
</dbReference>
<dbReference type="EMBL" id="VFMO01000001">
    <property type="protein sequence ID" value="TQJ14657.1"/>
    <property type="molecule type" value="Genomic_DNA"/>
</dbReference>
<name>A0A542EH44_9MICO</name>
<evidence type="ECO:0000313" key="1">
    <source>
        <dbReference type="EMBL" id="TQJ14657.1"/>
    </source>
</evidence>
<reference evidence="1 2" key="1">
    <citation type="submission" date="2019-06" db="EMBL/GenBank/DDBJ databases">
        <title>Sequencing the genomes of 1000 actinobacteria strains.</title>
        <authorList>
            <person name="Klenk H.-P."/>
        </authorList>
    </citation>
    <scope>NUCLEOTIDE SEQUENCE [LARGE SCALE GENOMIC DNA]</scope>
    <source>
        <strain evidence="1 2">DSM 19828</strain>
    </source>
</reference>
<accession>A0A542EH44</accession>
<comment type="caution">
    <text evidence="1">The sequence shown here is derived from an EMBL/GenBank/DDBJ whole genome shotgun (WGS) entry which is preliminary data.</text>
</comment>
<gene>
    <name evidence="1" type="ORF">FB459_2154</name>
</gene>
<keyword evidence="2" id="KW-1185">Reference proteome</keyword>